<dbReference type="Proteomes" id="UP000010472">
    <property type="component" value="Chromosome"/>
</dbReference>
<dbReference type="InterPro" id="IPR036291">
    <property type="entry name" value="NAD(P)-bd_dom_sf"/>
</dbReference>
<keyword evidence="2" id="KW-0560">Oxidoreductase</keyword>
<keyword evidence="3" id="KW-0520">NAD</keyword>
<dbReference type="KEGG" id="cep:Cri9333_0500"/>
<evidence type="ECO:0000313" key="5">
    <source>
        <dbReference type="EMBL" id="AFZ11459.1"/>
    </source>
</evidence>
<dbReference type="STRING" id="1173022.Cri9333_0500"/>
<dbReference type="SUPFAM" id="SSF51735">
    <property type="entry name" value="NAD(P)-binding Rossmann-fold domains"/>
    <property type="match status" value="1"/>
</dbReference>
<evidence type="ECO:0000313" key="6">
    <source>
        <dbReference type="Proteomes" id="UP000010472"/>
    </source>
</evidence>
<dbReference type="eggNOG" id="COG0451">
    <property type="taxonomic scope" value="Bacteria"/>
</dbReference>
<reference evidence="5 6" key="1">
    <citation type="submission" date="2012-06" db="EMBL/GenBank/DDBJ databases">
        <title>Finished chromosome of genome of Crinalium epipsammum PCC 9333.</title>
        <authorList>
            <consortium name="US DOE Joint Genome Institute"/>
            <person name="Gugger M."/>
            <person name="Coursin T."/>
            <person name="Rippka R."/>
            <person name="Tandeau De Marsac N."/>
            <person name="Huntemann M."/>
            <person name="Wei C.-L."/>
            <person name="Han J."/>
            <person name="Detter J.C."/>
            <person name="Han C."/>
            <person name="Tapia R."/>
            <person name="Davenport K."/>
            <person name="Daligault H."/>
            <person name="Erkkila T."/>
            <person name="Gu W."/>
            <person name="Munk A.C.C."/>
            <person name="Teshima H."/>
            <person name="Xu Y."/>
            <person name="Chain P."/>
            <person name="Chen A."/>
            <person name="Krypides N."/>
            <person name="Mavromatis K."/>
            <person name="Markowitz V."/>
            <person name="Szeto E."/>
            <person name="Ivanova N."/>
            <person name="Mikhailova N."/>
            <person name="Ovchinnikova G."/>
            <person name="Pagani I."/>
            <person name="Pati A."/>
            <person name="Goodwin L."/>
            <person name="Peters L."/>
            <person name="Pitluck S."/>
            <person name="Woyke T."/>
            <person name="Kerfeld C."/>
        </authorList>
    </citation>
    <scope>NUCLEOTIDE SEQUENCE [LARGE SCALE GENOMIC DNA]</scope>
    <source>
        <strain evidence="5 6">PCC 9333</strain>
    </source>
</reference>
<name>K9VV71_9CYAN</name>
<accession>K9VV71</accession>
<dbReference type="GO" id="GO:0016491">
    <property type="term" value="F:oxidoreductase activity"/>
    <property type="evidence" value="ECO:0007669"/>
    <property type="project" value="UniProtKB-KW"/>
</dbReference>
<dbReference type="PANTHER" id="PTHR43103">
    <property type="entry name" value="NUCLEOSIDE-DIPHOSPHATE-SUGAR EPIMERASE"/>
    <property type="match status" value="1"/>
</dbReference>
<feature type="domain" description="NAD-dependent epimerase/dehydratase" evidence="4">
    <location>
        <begin position="16"/>
        <end position="172"/>
    </location>
</feature>
<dbReference type="OrthoDB" id="9779902at2"/>
<dbReference type="PATRIC" id="fig|1173022.3.peg.536"/>
<dbReference type="HOGENOM" id="CLU_079334_0_0_3"/>
<evidence type="ECO:0000259" key="4">
    <source>
        <dbReference type="Pfam" id="PF01370"/>
    </source>
</evidence>
<comment type="similarity">
    <text evidence="1">Belongs to the NAD(P)-dependent epimerase/dehydratase family.</text>
</comment>
<proteinExistence type="inferred from homology"/>
<evidence type="ECO:0000256" key="2">
    <source>
        <dbReference type="ARBA" id="ARBA00023002"/>
    </source>
</evidence>
<dbReference type="PANTHER" id="PTHR43103:SF5">
    <property type="entry name" value="4-EPIMERASE, PUTATIVE (AFU_ORTHOLOGUE AFUA_7G00360)-RELATED"/>
    <property type="match status" value="1"/>
</dbReference>
<dbReference type="Gene3D" id="3.40.50.720">
    <property type="entry name" value="NAD(P)-binding Rossmann-like Domain"/>
    <property type="match status" value="1"/>
</dbReference>
<dbReference type="AlphaFoldDB" id="K9VV71"/>
<sequence>MRHFFQFRPNPNQKIVLLTGAAGEIGTSLRQHLGDNYHFRCLDRVRVRDAKDVRVADITNFKAVLKAMRGVDAVIHLAANRECDQPWQDVYSSGIGGTYNVFEAARQAGVKRIIYASTIHVSGWREIMPESQITPEHVRPDSLYAAGKAFGEALGHFFVDRYGMSIVCLRIGAFTANTKLYGLNDRKLWMWCSPRDLAQLVKRSLEHENLGFQIFYAISGNTRRYWDISNAQTILNYEPEDNAENLLG</sequence>
<evidence type="ECO:0000256" key="1">
    <source>
        <dbReference type="ARBA" id="ARBA00007637"/>
    </source>
</evidence>
<dbReference type="InterPro" id="IPR001509">
    <property type="entry name" value="Epimerase_deHydtase"/>
</dbReference>
<evidence type="ECO:0000256" key="3">
    <source>
        <dbReference type="ARBA" id="ARBA00023027"/>
    </source>
</evidence>
<dbReference type="RefSeq" id="WP_015201595.1">
    <property type="nucleotide sequence ID" value="NC_019753.1"/>
</dbReference>
<keyword evidence="6" id="KW-1185">Reference proteome</keyword>
<dbReference type="Pfam" id="PF01370">
    <property type="entry name" value="Epimerase"/>
    <property type="match status" value="1"/>
</dbReference>
<organism evidence="5 6">
    <name type="scientific">Crinalium epipsammum PCC 9333</name>
    <dbReference type="NCBI Taxonomy" id="1173022"/>
    <lineage>
        <taxon>Bacteria</taxon>
        <taxon>Bacillati</taxon>
        <taxon>Cyanobacteriota</taxon>
        <taxon>Cyanophyceae</taxon>
        <taxon>Gomontiellales</taxon>
        <taxon>Gomontiellaceae</taxon>
        <taxon>Crinalium</taxon>
    </lineage>
</organism>
<gene>
    <name evidence="5" type="ORF">Cri9333_0500</name>
</gene>
<protein>
    <submittedName>
        <fullName evidence="5">NAD-dependent epimerase/dehydratase</fullName>
    </submittedName>
</protein>
<dbReference type="EMBL" id="CP003620">
    <property type="protein sequence ID" value="AFZ11459.1"/>
    <property type="molecule type" value="Genomic_DNA"/>
</dbReference>